<name>A0AAV7TGR5_PLEWA</name>
<feature type="transmembrane region" description="Helical" evidence="1">
    <location>
        <begin position="12"/>
        <end position="33"/>
    </location>
</feature>
<proteinExistence type="predicted"/>
<dbReference type="EMBL" id="JANPWB010000006">
    <property type="protein sequence ID" value="KAJ1175759.1"/>
    <property type="molecule type" value="Genomic_DNA"/>
</dbReference>
<protein>
    <recommendedName>
        <fullName evidence="4">Secreted protein</fullName>
    </recommendedName>
</protein>
<dbReference type="Proteomes" id="UP001066276">
    <property type="component" value="Chromosome 3_2"/>
</dbReference>
<keyword evidence="3" id="KW-1185">Reference proteome</keyword>
<dbReference type="AlphaFoldDB" id="A0AAV7TGR5"/>
<keyword evidence="1" id="KW-1133">Transmembrane helix</keyword>
<sequence>MEKRVTDMQGIVVIATACCAAGARVYLSCFYPACSDLQPPRTRCSWFVASRHHVLRAVIFLFCLTLPDCDAYLYVVLRVRRSCLTLPDLHASQCAGCLLSSVNHGSDRSDSHI</sequence>
<accession>A0AAV7TGR5</accession>
<feature type="transmembrane region" description="Helical" evidence="1">
    <location>
        <begin position="53"/>
        <end position="77"/>
    </location>
</feature>
<organism evidence="2 3">
    <name type="scientific">Pleurodeles waltl</name>
    <name type="common">Iberian ribbed newt</name>
    <dbReference type="NCBI Taxonomy" id="8319"/>
    <lineage>
        <taxon>Eukaryota</taxon>
        <taxon>Metazoa</taxon>
        <taxon>Chordata</taxon>
        <taxon>Craniata</taxon>
        <taxon>Vertebrata</taxon>
        <taxon>Euteleostomi</taxon>
        <taxon>Amphibia</taxon>
        <taxon>Batrachia</taxon>
        <taxon>Caudata</taxon>
        <taxon>Salamandroidea</taxon>
        <taxon>Salamandridae</taxon>
        <taxon>Pleurodelinae</taxon>
        <taxon>Pleurodeles</taxon>
    </lineage>
</organism>
<evidence type="ECO:0000313" key="3">
    <source>
        <dbReference type="Proteomes" id="UP001066276"/>
    </source>
</evidence>
<evidence type="ECO:0000313" key="2">
    <source>
        <dbReference type="EMBL" id="KAJ1175759.1"/>
    </source>
</evidence>
<comment type="caution">
    <text evidence="2">The sequence shown here is derived from an EMBL/GenBank/DDBJ whole genome shotgun (WGS) entry which is preliminary data.</text>
</comment>
<keyword evidence="1" id="KW-0472">Membrane</keyword>
<evidence type="ECO:0008006" key="4">
    <source>
        <dbReference type="Google" id="ProtNLM"/>
    </source>
</evidence>
<dbReference type="PROSITE" id="PS51257">
    <property type="entry name" value="PROKAR_LIPOPROTEIN"/>
    <property type="match status" value="1"/>
</dbReference>
<reference evidence="2" key="1">
    <citation type="journal article" date="2022" name="bioRxiv">
        <title>Sequencing and chromosome-scale assembly of the giantPleurodeles waltlgenome.</title>
        <authorList>
            <person name="Brown T."/>
            <person name="Elewa A."/>
            <person name="Iarovenko S."/>
            <person name="Subramanian E."/>
            <person name="Araus A.J."/>
            <person name="Petzold A."/>
            <person name="Susuki M."/>
            <person name="Suzuki K.-i.T."/>
            <person name="Hayashi T."/>
            <person name="Toyoda A."/>
            <person name="Oliveira C."/>
            <person name="Osipova E."/>
            <person name="Leigh N.D."/>
            <person name="Simon A."/>
            <person name="Yun M.H."/>
        </authorList>
    </citation>
    <scope>NUCLEOTIDE SEQUENCE</scope>
    <source>
        <strain evidence="2">20211129_DDA</strain>
        <tissue evidence="2">Liver</tissue>
    </source>
</reference>
<gene>
    <name evidence="2" type="ORF">NDU88_001045</name>
</gene>
<evidence type="ECO:0000256" key="1">
    <source>
        <dbReference type="SAM" id="Phobius"/>
    </source>
</evidence>
<keyword evidence="1" id="KW-0812">Transmembrane</keyword>